<feature type="compositionally biased region" description="Low complexity" evidence="9">
    <location>
        <begin position="159"/>
        <end position="177"/>
    </location>
</feature>
<protein>
    <submittedName>
        <fullName evidence="11">Non-specific lipid-transfer protein-like protein</fullName>
    </submittedName>
</protein>
<evidence type="ECO:0000256" key="8">
    <source>
        <dbReference type="ARBA" id="ARBA00023288"/>
    </source>
</evidence>
<evidence type="ECO:0000256" key="6">
    <source>
        <dbReference type="ARBA" id="ARBA00023157"/>
    </source>
</evidence>
<evidence type="ECO:0000256" key="1">
    <source>
        <dbReference type="ARBA" id="ARBA00004609"/>
    </source>
</evidence>
<keyword evidence="5" id="KW-0732">Signal</keyword>
<keyword evidence="12" id="KW-1185">Reference proteome</keyword>
<comment type="caution">
    <text evidence="11">The sequence shown here is derived from an EMBL/GenBank/DDBJ whole genome shotgun (WGS) entry which is preliminary data.</text>
</comment>
<evidence type="ECO:0000256" key="5">
    <source>
        <dbReference type="ARBA" id="ARBA00022729"/>
    </source>
</evidence>
<comment type="similarity">
    <text evidence="2">Belongs to the plant LTP family.</text>
</comment>
<evidence type="ECO:0000256" key="7">
    <source>
        <dbReference type="ARBA" id="ARBA00023180"/>
    </source>
</evidence>
<evidence type="ECO:0000256" key="4">
    <source>
        <dbReference type="ARBA" id="ARBA00022622"/>
    </source>
</evidence>
<proteinExistence type="inferred from homology"/>
<keyword evidence="4" id="KW-0336">GPI-anchor</keyword>
<evidence type="ECO:0000259" key="10">
    <source>
        <dbReference type="SMART" id="SM00499"/>
    </source>
</evidence>
<keyword evidence="8" id="KW-0449">Lipoprotein</keyword>
<dbReference type="Proteomes" id="UP001164929">
    <property type="component" value="Chromosome 8"/>
</dbReference>
<dbReference type="SMART" id="SM00499">
    <property type="entry name" value="AAI"/>
    <property type="match status" value="1"/>
</dbReference>
<dbReference type="SUPFAM" id="SSF47699">
    <property type="entry name" value="Bifunctional inhibitor/lipid-transfer protein/seed storage 2S albumin"/>
    <property type="match status" value="1"/>
</dbReference>
<evidence type="ECO:0000313" key="12">
    <source>
        <dbReference type="Proteomes" id="UP001164929"/>
    </source>
</evidence>
<dbReference type="GO" id="GO:0005886">
    <property type="term" value="C:plasma membrane"/>
    <property type="evidence" value="ECO:0007669"/>
    <property type="project" value="UniProtKB-SubCell"/>
</dbReference>
<keyword evidence="4" id="KW-0472">Membrane</keyword>
<evidence type="ECO:0000256" key="3">
    <source>
        <dbReference type="ARBA" id="ARBA00022475"/>
    </source>
</evidence>
<feature type="region of interest" description="Disordered" evidence="9">
    <location>
        <begin position="149"/>
        <end position="190"/>
    </location>
</feature>
<name>A0AAD6MQ33_9ROSI</name>
<dbReference type="InterPro" id="IPR016140">
    <property type="entry name" value="Bifunc_inhib/LTP/seed_store"/>
</dbReference>
<feature type="domain" description="Bifunctional inhibitor/plant lipid transfer protein/seed storage helical" evidence="10">
    <location>
        <begin position="57"/>
        <end position="136"/>
    </location>
</feature>
<reference evidence="11" key="1">
    <citation type="journal article" date="2023" name="Mol. Ecol. Resour.">
        <title>Chromosome-level genome assembly of a triploid poplar Populus alba 'Berolinensis'.</title>
        <authorList>
            <person name="Chen S."/>
            <person name="Yu Y."/>
            <person name="Wang X."/>
            <person name="Wang S."/>
            <person name="Zhang T."/>
            <person name="Zhou Y."/>
            <person name="He R."/>
            <person name="Meng N."/>
            <person name="Wang Y."/>
            <person name="Liu W."/>
            <person name="Liu Z."/>
            <person name="Liu J."/>
            <person name="Guo Q."/>
            <person name="Huang H."/>
            <person name="Sederoff R.R."/>
            <person name="Wang G."/>
            <person name="Qu G."/>
            <person name="Chen S."/>
        </authorList>
    </citation>
    <scope>NUCLEOTIDE SEQUENCE</scope>
    <source>
        <strain evidence="11">SC-2020</strain>
    </source>
</reference>
<gene>
    <name evidence="11" type="ORF">NC653_021426</name>
</gene>
<evidence type="ECO:0000313" key="11">
    <source>
        <dbReference type="EMBL" id="KAJ6988502.1"/>
    </source>
</evidence>
<evidence type="ECO:0000256" key="2">
    <source>
        <dbReference type="ARBA" id="ARBA00009748"/>
    </source>
</evidence>
<keyword evidence="3" id="KW-1003">Cell membrane</keyword>
<dbReference type="InterPro" id="IPR036312">
    <property type="entry name" value="Bifun_inhib/LTP/seed_sf"/>
</dbReference>
<dbReference type="Gene3D" id="1.10.110.10">
    <property type="entry name" value="Plant lipid-transfer and hydrophobic proteins"/>
    <property type="match status" value="1"/>
</dbReference>
<accession>A0AAD6MQ33</accession>
<dbReference type="PANTHER" id="PTHR33044">
    <property type="entry name" value="BIFUNCTIONAL INHIBITOR/LIPID-TRANSFER PROTEIN/SEED STORAGE 2S ALBUMIN SUPERFAMILY PROTEIN-RELATED"/>
    <property type="match status" value="1"/>
</dbReference>
<organism evidence="11 12">
    <name type="scientific">Populus alba x Populus x berolinensis</name>
    <dbReference type="NCBI Taxonomy" id="444605"/>
    <lineage>
        <taxon>Eukaryota</taxon>
        <taxon>Viridiplantae</taxon>
        <taxon>Streptophyta</taxon>
        <taxon>Embryophyta</taxon>
        <taxon>Tracheophyta</taxon>
        <taxon>Spermatophyta</taxon>
        <taxon>Magnoliopsida</taxon>
        <taxon>eudicotyledons</taxon>
        <taxon>Gunneridae</taxon>
        <taxon>Pentapetalae</taxon>
        <taxon>rosids</taxon>
        <taxon>fabids</taxon>
        <taxon>Malpighiales</taxon>
        <taxon>Salicaceae</taxon>
        <taxon>Saliceae</taxon>
        <taxon>Populus</taxon>
    </lineage>
</organism>
<evidence type="ECO:0000256" key="9">
    <source>
        <dbReference type="SAM" id="MobiDB-lite"/>
    </source>
</evidence>
<dbReference type="EMBL" id="JAQIZT010000008">
    <property type="protein sequence ID" value="KAJ6988502.1"/>
    <property type="molecule type" value="Genomic_DNA"/>
</dbReference>
<sequence>MHHNFLHSSPTSIDPRYKNTHSRMERFVPSPRTVPFLAVALAVLFVFPVYGQINAACTASVLATFAPCMSFLTSSAANGSSLTAGCCGSLKNLTGDGMDCLCLVVTGSVPFLVPINRTLAISLPRACNMPGVAVQCKATGAPIPAPASVVPEPTPSALPPASDTTPLLTPPSSTGDSGAPASTTGSRPVLTPPSASVPSYSLSPSLLLFALGFVLFKYYY</sequence>
<keyword evidence="6" id="KW-1015">Disulfide bond</keyword>
<keyword evidence="7" id="KW-0325">Glycoprotein</keyword>
<comment type="subcellular location">
    <subcellularLocation>
        <location evidence="1">Cell membrane</location>
        <topology evidence="1">Lipid-anchor</topology>
        <topology evidence="1">GPI-anchor</topology>
    </subcellularLocation>
</comment>
<dbReference type="InterPro" id="IPR043325">
    <property type="entry name" value="LTSS"/>
</dbReference>
<dbReference type="CDD" id="cd00010">
    <property type="entry name" value="AAI_LTSS"/>
    <property type="match status" value="1"/>
</dbReference>
<dbReference type="Pfam" id="PF14368">
    <property type="entry name" value="LTP_2"/>
    <property type="match status" value="1"/>
</dbReference>
<dbReference type="GO" id="GO:0098552">
    <property type="term" value="C:side of membrane"/>
    <property type="evidence" value="ECO:0007669"/>
    <property type="project" value="UniProtKB-KW"/>
</dbReference>
<dbReference type="AlphaFoldDB" id="A0AAD6MQ33"/>